<evidence type="ECO:0000313" key="2">
    <source>
        <dbReference type="EMBL" id="KAE8990162.1"/>
    </source>
</evidence>
<dbReference type="EMBL" id="QXFV01002273">
    <property type="protein sequence ID" value="KAE8990162.1"/>
    <property type="molecule type" value="Genomic_DNA"/>
</dbReference>
<sequence length="157" mass="17814">MLQEALEIIFTTECLITTAYLETMVPFCYSWYTTVIIKLPSSRYHMELSGVTRDNIDSTIVPIQVFGLLHAASFALLVALVKRNCGLRALHQLAFVLETQRSLVQAKIMFWIVMTVCFRVIHFGSSIAVLYTSSYLARLPFAPFPTGVDFTFQFNQS</sequence>
<name>A0A6A3J738_9STRA</name>
<keyword evidence="1" id="KW-0812">Transmembrane</keyword>
<dbReference type="Proteomes" id="UP000429607">
    <property type="component" value="Unassembled WGS sequence"/>
</dbReference>
<comment type="caution">
    <text evidence="2">The sequence shown here is derived from an EMBL/GenBank/DDBJ whole genome shotgun (WGS) entry which is preliminary data.</text>
</comment>
<protein>
    <submittedName>
        <fullName evidence="2">Uncharacterized protein</fullName>
    </submittedName>
</protein>
<feature type="transmembrane region" description="Helical" evidence="1">
    <location>
        <begin position="60"/>
        <end position="81"/>
    </location>
</feature>
<reference evidence="2 4" key="1">
    <citation type="submission" date="2018-09" db="EMBL/GenBank/DDBJ databases">
        <title>Genomic investigation of the strawberry pathogen Phytophthora fragariae indicates pathogenicity is determined by transcriptional variation in three key races.</title>
        <authorList>
            <person name="Adams T.M."/>
            <person name="Armitage A.D."/>
            <person name="Sobczyk M.K."/>
            <person name="Bates H.J."/>
            <person name="Dunwell J.M."/>
            <person name="Nellist C.F."/>
            <person name="Harrison R.J."/>
        </authorList>
    </citation>
    <scope>NUCLEOTIDE SEQUENCE [LARGE SCALE GENOMIC DNA]</scope>
    <source>
        <strain evidence="2 4">SCRP249</strain>
        <strain evidence="3 5">SCRP333</strain>
    </source>
</reference>
<evidence type="ECO:0000313" key="5">
    <source>
        <dbReference type="Proteomes" id="UP000434957"/>
    </source>
</evidence>
<keyword evidence="1" id="KW-1133">Transmembrane helix</keyword>
<evidence type="ECO:0000256" key="1">
    <source>
        <dbReference type="SAM" id="Phobius"/>
    </source>
</evidence>
<keyword evidence="1" id="KW-0472">Membrane</keyword>
<dbReference type="AlphaFoldDB" id="A0A6A3J738"/>
<dbReference type="Proteomes" id="UP000434957">
    <property type="component" value="Unassembled WGS sequence"/>
</dbReference>
<organism evidence="2 4">
    <name type="scientific">Phytophthora rubi</name>
    <dbReference type="NCBI Taxonomy" id="129364"/>
    <lineage>
        <taxon>Eukaryota</taxon>
        <taxon>Sar</taxon>
        <taxon>Stramenopiles</taxon>
        <taxon>Oomycota</taxon>
        <taxon>Peronosporomycetes</taxon>
        <taxon>Peronosporales</taxon>
        <taxon>Peronosporaceae</taxon>
        <taxon>Phytophthora</taxon>
    </lineage>
</organism>
<gene>
    <name evidence="2" type="ORF">PR001_g21574</name>
    <name evidence="3" type="ORF">PR003_g23930</name>
</gene>
<keyword evidence="5" id="KW-1185">Reference proteome</keyword>
<evidence type="ECO:0000313" key="3">
    <source>
        <dbReference type="EMBL" id="KAE9295753.1"/>
    </source>
</evidence>
<accession>A0A6A3J738</accession>
<feature type="transmembrane region" description="Helical" evidence="1">
    <location>
        <begin position="108"/>
        <end position="131"/>
    </location>
</feature>
<proteinExistence type="predicted"/>
<dbReference type="EMBL" id="QXFT01002602">
    <property type="protein sequence ID" value="KAE9295753.1"/>
    <property type="molecule type" value="Genomic_DNA"/>
</dbReference>
<evidence type="ECO:0000313" key="4">
    <source>
        <dbReference type="Proteomes" id="UP000429607"/>
    </source>
</evidence>